<name>A0A7N0ZZL6_KALFE</name>
<evidence type="ECO:0000259" key="4">
    <source>
        <dbReference type="SMART" id="SM00505"/>
    </source>
</evidence>
<dbReference type="OMA" id="WCARTER"/>
<dbReference type="PANTHER" id="PTHR33147">
    <property type="entry name" value="DEFENSIN-LIKE PROTEIN 1"/>
    <property type="match status" value="1"/>
</dbReference>
<evidence type="ECO:0000256" key="1">
    <source>
        <dbReference type="ARBA" id="ARBA00022729"/>
    </source>
</evidence>
<feature type="domain" description="Knottins-like" evidence="4">
    <location>
        <begin position="33"/>
        <end position="78"/>
    </location>
</feature>
<dbReference type="InterPro" id="IPR036574">
    <property type="entry name" value="Scorpion_toxin-like_sf"/>
</dbReference>
<reference evidence="5" key="1">
    <citation type="submission" date="2021-01" db="UniProtKB">
        <authorList>
            <consortium name="EnsemblPlants"/>
        </authorList>
    </citation>
    <scope>IDENTIFICATION</scope>
</reference>
<dbReference type="Proteomes" id="UP000594263">
    <property type="component" value="Unplaced"/>
</dbReference>
<evidence type="ECO:0000313" key="5">
    <source>
        <dbReference type="EnsemblPlants" id="Kaladp0059s0202.1.v1.1"/>
    </source>
</evidence>
<accession>A0A7N0ZZL6</accession>
<evidence type="ECO:0000256" key="3">
    <source>
        <dbReference type="SAM" id="SignalP"/>
    </source>
</evidence>
<dbReference type="GO" id="GO:0006952">
    <property type="term" value="P:defense response"/>
    <property type="evidence" value="ECO:0007669"/>
    <property type="project" value="InterPro"/>
</dbReference>
<dbReference type="InterPro" id="IPR003614">
    <property type="entry name" value="Knottins"/>
</dbReference>
<sequence>MALSARWVAVFLLVLVLLAAADMGSIKVAEGRTCESRSRRFRGICVSRNNCALVCRTECFHTGHCRGFRRRCFCVKKMRCCLVGQHLLFFEE</sequence>
<feature type="chain" id="PRO_5029623952" description="Knottins-like domain-containing protein" evidence="3">
    <location>
        <begin position="22"/>
        <end position="92"/>
    </location>
</feature>
<dbReference type="Gene3D" id="3.30.30.10">
    <property type="entry name" value="Knottin, scorpion toxin-like"/>
    <property type="match status" value="1"/>
</dbReference>
<dbReference type="CDD" id="cd00107">
    <property type="entry name" value="Knot1"/>
    <property type="match status" value="1"/>
</dbReference>
<dbReference type="EnsemblPlants" id="Kaladp0059s0202.1.v1.1">
    <property type="protein sequence ID" value="Kaladp0059s0202.1.v1.1"/>
    <property type="gene ID" value="Kaladp0059s0202.v1.1"/>
</dbReference>
<dbReference type="InterPro" id="IPR008176">
    <property type="entry name" value="Defensin_plant"/>
</dbReference>
<dbReference type="PRINTS" id="PR00288">
    <property type="entry name" value="PUROTHIONIN"/>
</dbReference>
<dbReference type="SMART" id="SM00505">
    <property type="entry name" value="Knot1"/>
    <property type="match status" value="1"/>
</dbReference>
<dbReference type="Pfam" id="PF00304">
    <property type="entry name" value="Gamma-thionin"/>
    <property type="match status" value="1"/>
</dbReference>
<keyword evidence="2" id="KW-1015">Disulfide bond</keyword>
<evidence type="ECO:0000256" key="2">
    <source>
        <dbReference type="ARBA" id="ARBA00023157"/>
    </source>
</evidence>
<evidence type="ECO:0000313" key="6">
    <source>
        <dbReference type="Proteomes" id="UP000594263"/>
    </source>
</evidence>
<keyword evidence="6" id="KW-1185">Reference proteome</keyword>
<dbReference type="SUPFAM" id="SSF57095">
    <property type="entry name" value="Scorpion toxin-like"/>
    <property type="match status" value="1"/>
</dbReference>
<organism evidence="5 6">
    <name type="scientific">Kalanchoe fedtschenkoi</name>
    <name type="common">Lavender scallops</name>
    <name type="synonym">South American air plant</name>
    <dbReference type="NCBI Taxonomy" id="63787"/>
    <lineage>
        <taxon>Eukaryota</taxon>
        <taxon>Viridiplantae</taxon>
        <taxon>Streptophyta</taxon>
        <taxon>Embryophyta</taxon>
        <taxon>Tracheophyta</taxon>
        <taxon>Spermatophyta</taxon>
        <taxon>Magnoliopsida</taxon>
        <taxon>eudicotyledons</taxon>
        <taxon>Gunneridae</taxon>
        <taxon>Pentapetalae</taxon>
        <taxon>Saxifragales</taxon>
        <taxon>Crassulaceae</taxon>
        <taxon>Kalanchoe</taxon>
    </lineage>
</organism>
<dbReference type="Gramene" id="Kaladp0059s0202.1.v1.1">
    <property type="protein sequence ID" value="Kaladp0059s0202.1.v1.1"/>
    <property type="gene ID" value="Kaladp0059s0202.v1.1"/>
</dbReference>
<protein>
    <recommendedName>
        <fullName evidence="4">Knottins-like domain-containing protein</fullName>
    </recommendedName>
</protein>
<dbReference type="AlphaFoldDB" id="A0A7N0ZZL6"/>
<keyword evidence="1 3" id="KW-0732">Signal</keyword>
<dbReference type="PROSITE" id="PS00940">
    <property type="entry name" value="GAMMA_THIONIN"/>
    <property type="match status" value="1"/>
</dbReference>
<proteinExistence type="predicted"/>
<dbReference type="PANTHER" id="PTHR33147:SF159">
    <property type="entry name" value="PPT, PUTATIVE, EXPRESSED-RELATED"/>
    <property type="match status" value="1"/>
</dbReference>
<feature type="signal peptide" evidence="3">
    <location>
        <begin position="1"/>
        <end position="21"/>
    </location>
</feature>